<dbReference type="Proteomes" id="UP000325081">
    <property type="component" value="Unassembled WGS sequence"/>
</dbReference>
<dbReference type="EMBL" id="BKCP01004361">
    <property type="protein sequence ID" value="GER30553.1"/>
    <property type="molecule type" value="Genomic_DNA"/>
</dbReference>
<proteinExistence type="predicted"/>
<sequence>MCALEQSCHSTEVGHAARIFTPGPKISGFKIPRLAMLGPLEEMAATTDGRELPTAVVVLSKSFQLTKIIAAPPIFDINKRQKFLPEILWLVGPLTVEEPARFVSQHHSCPQLPVHSTRANSESPWHPINYIIVLRSLVSRREAENDTTLHHSERSIQHWVLVELNWCWRANRNGEHVNSILHSSIILA</sequence>
<name>A0A5A7PC89_STRAF</name>
<gene>
    <name evidence="1" type="ORF">STAS_06492</name>
</gene>
<protein>
    <submittedName>
        <fullName evidence="1">RING/U-box superfamily protein</fullName>
    </submittedName>
</protein>
<evidence type="ECO:0000313" key="1">
    <source>
        <dbReference type="EMBL" id="GER30553.1"/>
    </source>
</evidence>
<accession>A0A5A7PC89</accession>
<evidence type="ECO:0000313" key="2">
    <source>
        <dbReference type="Proteomes" id="UP000325081"/>
    </source>
</evidence>
<organism evidence="1 2">
    <name type="scientific">Striga asiatica</name>
    <name type="common">Asiatic witchweed</name>
    <name type="synonym">Buchnera asiatica</name>
    <dbReference type="NCBI Taxonomy" id="4170"/>
    <lineage>
        <taxon>Eukaryota</taxon>
        <taxon>Viridiplantae</taxon>
        <taxon>Streptophyta</taxon>
        <taxon>Embryophyta</taxon>
        <taxon>Tracheophyta</taxon>
        <taxon>Spermatophyta</taxon>
        <taxon>Magnoliopsida</taxon>
        <taxon>eudicotyledons</taxon>
        <taxon>Gunneridae</taxon>
        <taxon>Pentapetalae</taxon>
        <taxon>asterids</taxon>
        <taxon>lamiids</taxon>
        <taxon>Lamiales</taxon>
        <taxon>Orobanchaceae</taxon>
        <taxon>Buchnereae</taxon>
        <taxon>Striga</taxon>
    </lineage>
</organism>
<dbReference type="AlphaFoldDB" id="A0A5A7PC89"/>
<reference evidence="2" key="1">
    <citation type="journal article" date="2019" name="Curr. Biol.">
        <title>Genome Sequence of Striga asiatica Provides Insight into the Evolution of Plant Parasitism.</title>
        <authorList>
            <person name="Yoshida S."/>
            <person name="Kim S."/>
            <person name="Wafula E.K."/>
            <person name="Tanskanen J."/>
            <person name="Kim Y.M."/>
            <person name="Honaas L."/>
            <person name="Yang Z."/>
            <person name="Spallek T."/>
            <person name="Conn C.E."/>
            <person name="Ichihashi Y."/>
            <person name="Cheong K."/>
            <person name="Cui S."/>
            <person name="Der J.P."/>
            <person name="Gundlach H."/>
            <person name="Jiao Y."/>
            <person name="Hori C."/>
            <person name="Ishida J.K."/>
            <person name="Kasahara H."/>
            <person name="Kiba T."/>
            <person name="Kim M.S."/>
            <person name="Koo N."/>
            <person name="Laohavisit A."/>
            <person name="Lee Y.H."/>
            <person name="Lumba S."/>
            <person name="McCourt P."/>
            <person name="Mortimer J.C."/>
            <person name="Mutuku J.M."/>
            <person name="Nomura T."/>
            <person name="Sasaki-Sekimoto Y."/>
            <person name="Seto Y."/>
            <person name="Wang Y."/>
            <person name="Wakatake T."/>
            <person name="Sakakibara H."/>
            <person name="Demura T."/>
            <person name="Yamaguchi S."/>
            <person name="Yoneyama K."/>
            <person name="Manabe R.I."/>
            <person name="Nelson D.C."/>
            <person name="Schulman A.H."/>
            <person name="Timko M.P."/>
            <person name="dePamphilis C.W."/>
            <person name="Choi D."/>
            <person name="Shirasu K."/>
        </authorList>
    </citation>
    <scope>NUCLEOTIDE SEQUENCE [LARGE SCALE GENOMIC DNA]</scope>
    <source>
        <strain evidence="2">cv. UVA1</strain>
    </source>
</reference>
<dbReference type="OrthoDB" id="1536506at2759"/>
<comment type="caution">
    <text evidence="1">The sequence shown here is derived from an EMBL/GenBank/DDBJ whole genome shotgun (WGS) entry which is preliminary data.</text>
</comment>
<keyword evidence="2" id="KW-1185">Reference proteome</keyword>